<dbReference type="Proteomes" id="UP001165101">
    <property type="component" value="Unassembled WGS sequence"/>
</dbReference>
<accession>A0ACB5U6A0</accession>
<keyword evidence="2" id="KW-1185">Reference proteome</keyword>
<organism evidence="1 2">
    <name type="scientific">Candida boidinii</name>
    <name type="common">Yeast</name>
    <dbReference type="NCBI Taxonomy" id="5477"/>
    <lineage>
        <taxon>Eukaryota</taxon>
        <taxon>Fungi</taxon>
        <taxon>Dikarya</taxon>
        <taxon>Ascomycota</taxon>
        <taxon>Saccharomycotina</taxon>
        <taxon>Pichiomycetes</taxon>
        <taxon>Pichiales</taxon>
        <taxon>Pichiaceae</taxon>
        <taxon>Ogataea</taxon>
        <taxon>Ogataea/Candida clade</taxon>
    </lineage>
</organism>
<reference evidence="1" key="1">
    <citation type="submission" date="2023-04" db="EMBL/GenBank/DDBJ databases">
        <title>Candida boidinii NBRC 1967.</title>
        <authorList>
            <person name="Ichikawa N."/>
            <person name="Sato H."/>
            <person name="Tonouchi N."/>
        </authorList>
    </citation>
    <scope>NUCLEOTIDE SEQUENCE</scope>
    <source>
        <strain evidence="1">NBRC 1967</strain>
    </source>
</reference>
<proteinExistence type="predicted"/>
<name>A0ACB5U6A0_CANBO</name>
<sequence length="208" mass="23296">MWDFFKVKDEEYLTPKQKKKKLKEEKKKSKNNPNSKENTKELPVEDIETVDPSGKLEKTQFPGLNHLNLFIKKGEFLVITGQIGTGKSSLLSAISGFMKRTEGIVNISGSLVFCGQPWVQNSTVRENIVFGTKYDEDKYKKVINVCALENDLEILPAGDFTQVGERGITLSGGQKARINLARAVYASKDIILMDDVLSAVDAKVELYF</sequence>
<protein>
    <submittedName>
        <fullName evidence="1">Unnamed protein product</fullName>
    </submittedName>
</protein>
<evidence type="ECO:0000313" key="2">
    <source>
        <dbReference type="Proteomes" id="UP001165101"/>
    </source>
</evidence>
<comment type="caution">
    <text evidence="1">The sequence shown here is derived from an EMBL/GenBank/DDBJ whole genome shotgun (WGS) entry which is preliminary data.</text>
</comment>
<evidence type="ECO:0000313" key="1">
    <source>
        <dbReference type="EMBL" id="GMF02269.1"/>
    </source>
</evidence>
<gene>
    <name evidence="1" type="ORF">Cboi01_000607400</name>
</gene>
<dbReference type="EMBL" id="BSXV01005449">
    <property type="protein sequence ID" value="GMF02269.1"/>
    <property type="molecule type" value="Genomic_DNA"/>
</dbReference>